<reference evidence="2 3" key="1">
    <citation type="submission" date="2019-02" db="EMBL/GenBank/DDBJ databases">
        <title>Deep-cultivation of Planctomycetes and their phenomic and genomic characterization uncovers novel biology.</title>
        <authorList>
            <person name="Wiegand S."/>
            <person name="Jogler M."/>
            <person name="Boedeker C."/>
            <person name="Pinto D."/>
            <person name="Vollmers J."/>
            <person name="Rivas-Marin E."/>
            <person name="Kohn T."/>
            <person name="Peeters S.H."/>
            <person name="Heuer A."/>
            <person name="Rast P."/>
            <person name="Oberbeckmann S."/>
            <person name="Bunk B."/>
            <person name="Jeske O."/>
            <person name="Meyerdierks A."/>
            <person name="Storesund J.E."/>
            <person name="Kallscheuer N."/>
            <person name="Luecker S."/>
            <person name="Lage O.M."/>
            <person name="Pohl T."/>
            <person name="Merkel B.J."/>
            <person name="Hornburger P."/>
            <person name="Mueller R.-W."/>
            <person name="Bruemmer F."/>
            <person name="Labrenz M."/>
            <person name="Spormann A.M."/>
            <person name="Op Den Camp H."/>
            <person name="Overmann J."/>
            <person name="Amann R."/>
            <person name="Jetten M.S.M."/>
            <person name="Mascher T."/>
            <person name="Medema M.H."/>
            <person name="Devos D.P."/>
            <person name="Kaster A.-K."/>
            <person name="Ovreas L."/>
            <person name="Rohde M."/>
            <person name="Galperin M.Y."/>
            <person name="Jogler C."/>
        </authorList>
    </citation>
    <scope>NUCLEOTIDE SEQUENCE [LARGE SCALE GENOMIC DNA]</scope>
    <source>
        <strain evidence="2 3">Enr8</strain>
    </source>
</reference>
<dbReference type="Proteomes" id="UP000318878">
    <property type="component" value="Unassembled WGS sequence"/>
</dbReference>
<protein>
    <submittedName>
        <fullName evidence="2">Uncharacterized protein</fullName>
    </submittedName>
</protein>
<gene>
    <name evidence="2" type="ORF">Enr8_45470</name>
</gene>
<accession>A0A5C5UU48</accession>
<sequence length="198" mass="21208">MSTSKEKDLVFLCPNGHKLHAPRKLQGQAGQCPHCNVKFRVPVVDGEDPTVGGDASRLDSSVDVSNAANKLIGPSLSSIFDSSPTEVGTRDEAGASNVLGPSASRGSSPSVFGAHSKLFQEFLRLWSLRRAGATVEIHLPEGEIYVPEYFSPSRSSAEFGFFARSPQPGDYAINLIPWHCVCRIVLTGIKELPSDLAG</sequence>
<organism evidence="2 3">
    <name type="scientific">Blastopirellula retiformator</name>
    <dbReference type="NCBI Taxonomy" id="2527970"/>
    <lineage>
        <taxon>Bacteria</taxon>
        <taxon>Pseudomonadati</taxon>
        <taxon>Planctomycetota</taxon>
        <taxon>Planctomycetia</taxon>
        <taxon>Pirellulales</taxon>
        <taxon>Pirellulaceae</taxon>
        <taxon>Blastopirellula</taxon>
    </lineage>
</organism>
<dbReference type="OrthoDB" id="266551at2"/>
<evidence type="ECO:0000313" key="2">
    <source>
        <dbReference type="EMBL" id="TWT29891.1"/>
    </source>
</evidence>
<name>A0A5C5UU48_9BACT</name>
<evidence type="ECO:0000256" key="1">
    <source>
        <dbReference type="SAM" id="MobiDB-lite"/>
    </source>
</evidence>
<evidence type="ECO:0000313" key="3">
    <source>
        <dbReference type="Proteomes" id="UP000318878"/>
    </source>
</evidence>
<dbReference type="EMBL" id="SJPF01000006">
    <property type="protein sequence ID" value="TWT29891.1"/>
    <property type="molecule type" value="Genomic_DNA"/>
</dbReference>
<dbReference type="AlphaFoldDB" id="A0A5C5UU48"/>
<proteinExistence type="predicted"/>
<comment type="caution">
    <text evidence="2">The sequence shown here is derived from an EMBL/GenBank/DDBJ whole genome shotgun (WGS) entry which is preliminary data.</text>
</comment>
<dbReference type="RefSeq" id="WP_146435999.1">
    <property type="nucleotide sequence ID" value="NZ_SJPF01000006.1"/>
</dbReference>
<feature type="region of interest" description="Disordered" evidence="1">
    <location>
        <begin position="82"/>
        <end position="106"/>
    </location>
</feature>
<keyword evidence="3" id="KW-1185">Reference proteome</keyword>